<evidence type="ECO:0000259" key="13">
    <source>
        <dbReference type="Pfam" id="PF23925"/>
    </source>
</evidence>
<dbReference type="Pfam" id="PF23936">
    <property type="entry name" value="HB_ELP1"/>
    <property type="match status" value="1"/>
</dbReference>
<dbReference type="GO" id="GO:0033588">
    <property type="term" value="C:elongator holoenzyme complex"/>
    <property type="evidence" value="ECO:0007669"/>
    <property type="project" value="InterPro"/>
</dbReference>
<dbReference type="GO" id="GO:0000049">
    <property type="term" value="F:tRNA binding"/>
    <property type="evidence" value="ECO:0007669"/>
    <property type="project" value="TreeGrafter"/>
</dbReference>
<dbReference type="Gene3D" id="2.130.10.10">
    <property type="entry name" value="YVTN repeat-like/Quinoprotein amine dehydrogenase"/>
    <property type="match status" value="1"/>
</dbReference>
<evidence type="ECO:0000313" key="16">
    <source>
        <dbReference type="Proteomes" id="UP000298327"/>
    </source>
</evidence>
<feature type="domain" description="ELP1 N-terminal second beta-propeller" evidence="11">
    <location>
        <begin position="437"/>
        <end position="730"/>
    </location>
</feature>
<evidence type="ECO:0000259" key="11">
    <source>
        <dbReference type="Pfam" id="PF23797"/>
    </source>
</evidence>
<evidence type="ECO:0000313" key="15">
    <source>
        <dbReference type="EMBL" id="TFY56585.1"/>
    </source>
</evidence>
<dbReference type="STRING" id="205917.A0A4Y9Y2K4"/>
<dbReference type="InterPro" id="IPR056165">
    <property type="entry name" value="Beta-prop_ELP1_2nd"/>
</dbReference>
<feature type="domain" description="ELP1 alpha-solenoid" evidence="13">
    <location>
        <begin position="826"/>
        <end position="932"/>
    </location>
</feature>
<proteinExistence type="inferred from homology"/>
<keyword evidence="7" id="KW-0175">Coiled coil</keyword>
<dbReference type="InterPro" id="IPR056166">
    <property type="entry name" value="TPR_ELP1"/>
</dbReference>
<keyword evidence="5" id="KW-0819">tRNA processing</keyword>
<dbReference type="InterPro" id="IPR056167">
    <property type="entry name" value="A-sol_ELP1"/>
</dbReference>
<organism evidence="15 16">
    <name type="scientific">Dentipellis fragilis</name>
    <dbReference type="NCBI Taxonomy" id="205917"/>
    <lineage>
        <taxon>Eukaryota</taxon>
        <taxon>Fungi</taxon>
        <taxon>Dikarya</taxon>
        <taxon>Basidiomycota</taxon>
        <taxon>Agaricomycotina</taxon>
        <taxon>Agaricomycetes</taxon>
        <taxon>Russulales</taxon>
        <taxon>Hericiaceae</taxon>
        <taxon>Dentipellis</taxon>
    </lineage>
</organism>
<dbReference type="GO" id="GO:0002926">
    <property type="term" value="P:tRNA wobble base 5-methoxycarbonylmethyl-2-thiouridinylation"/>
    <property type="evidence" value="ECO:0007669"/>
    <property type="project" value="TreeGrafter"/>
</dbReference>
<accession>A0A4Y9Y2K4</accession>
<comment type="caution">
    <text evidence="15">The sequence shown here is derived from an EMBL/GenBank/DDBJ whole genome shotgun (WGS) entry which is preliminary data.</text>
</comment>
<dbReference type="SUPFAM" id="SSF69322">
    <property type="entry name" value="Tricorn protease domain 2"/>
    <property type="match status" value="1"/>
</dbReference>
<dbReference type="PANTHER" id="PTHR12747">
    <property type="entry name" value="ELONGATOR COMPLEX PROTEIN 1"/>
    <property type="match status" value="1"/>
</dbReference>
<evidence type="ECO:0000259" key="14">
    <source>
        <dbReference type="Pfam" id="PF23936"/>
    </source>
</evidence>
<comment type="similarity">
    <text evidence="3">Belongs to the ELP1/IKA1 family.</text>
</comment>
<gene>
    <name evidence="15" type="ORF">EVG20_g8873</name>
</gene>
<feature type="transmembrane region" description="Helical" evidence="9">
    <location>
        <begin position="1354"/>
        <end position="1377"/>
    </location>
</feature>
<feature type="domain" description="ELP1 first N-terminal beta-propeller" evidence="10">
    <location>
        <begin position="1"/>
        <end position="399"/>
    </location>
</feature>
<keyword evidence="9" id="KW-0812">Transmembrane</keyword>
<dbReference type="Proteomes" id="UP000298327">
    <property type="component" value="Unassembled WGS sequence"/>
</dbReference>
<dbReference type="GO" id="GO:0005829">
    <property type="term" value="C:cytosol"/>
    <property type="evidence" value="ECO:0007669"/>
    <property type="project" value="TreeGrafter"/>
</dbReference>
<dbReference type="PANTHER" id="PTHR12747:SF0">
    <property type="entry name" value="ELONGATOR COMPLEX PROTEIN 1"/>
    <property type="match status" value="1"/>
</dbReference>
<dbReference type="Pfam" id="PF04762">
    <property type="entry name" value="Beta-prop_ELP1_1st"/>
    <property type="match status" value="1"/>
</dbReference>
<feature type="coiled-coil region" evidence="7">
    <location>
        <begin position="1253"/>
        <end position="1280"/>
    </location>
</feature>
<dbReference type="OrthoDB" id="40048at2759"/>
<evidence type="ECO:0000256" key="2">
    <source>
        <dbReference type="ARBA" id="ARBA00005043"/>
    </source>
</evidence>
<dbReference type="InterPro" id="IPR056164">
    <property type="entry name" value="Beta-prop_ELP1_1st"/>
</dbReference>
<sequence>MRNLTLSESSSRQCQNCRLTATVIDVEQECLWAISERVNADADLEVEVWKDALPNVENDVSNNPGTSLATMFTSTANQSIANDVSQIASLRVRMDDRQLAVITRGGDIATMGLDDEDYTVDIVGSFEDGILAAAWSPDDLQLVLVTGGRNLIIMNYAFDVLSETPLHTEAFGEDAPINVGWGSKQTQFHGSLGKAAAQAAPPSTANSIGSSPDDDTLPRISWRGDGAFFVVSALLPVPPSSDALPRRVLRVYSREGALQSTSEAVGGLEHPLAWRPSGNLIVGTQRFGSFKGAGKGREGRHDIVFFERNGLRHGEFTLREASQAFVDGSLEPRSFGYKVRELSWSSDSNVLAVWIESEEGDVVQLWTTGNYHWYLKQEISAPSFSAAPGRFTSINWHPERDLQLILTTQNEIIYRTYVWDTYASGTAPPADSGSVAVVDGVSVLLTPFRTQNVPPPMAAHTLTISPPPIIATASTISSRALAPIHMSFSPVSDVLAILWESGKIDIWDLHTRLGPGRGKVIDPKMVWGGPVQKSDDSRQFRELAILTPKSHAQTEGISALIALLGNMRGGSDFLEVVDITPDGITQACSIDLNGLGWRLVISDDGVACHHLGKIYMVDVSESTLSPPIILGAPCDLIISTNIRDENPSQSSDVTLFIGLARGGELLASTSDPEYKIRSLARNANSFTIAADFVIYATTAHEAHFVPVSCLRHQNEIVDEIRRIERGARIVTAVPSTMSLVLQMPRGNLETINPRPLVMRVVKQDIDAGNYLKAFLACRKHRIDLNVIVDHDPARFRERLPSFLDQVDDVDFVNLFLTSLGNAHQPASTISELCDAIREELEKRDLIKYVNSILTAYVVKKPADHEAALRVLLRIRDNEPATVEEAVKYIIFLVDAETLFDVALGMYDFSLVLMIAQHAQKDPREYLPFLRELRALEKFYQRYRIDDHLRRYESALADLKLAGPEHFDEAVSYIEKHQLYNSALSIWRGTYEYTTVLSLYGEWLYERRDFKQAAIVFIEAQKPAKALIAYEKGLQWRELFDLAVRENTPQDDLADMGYRVAEDLTSKKRYSDASRVLLDYSKDVREAIIALVQGSEFSEARRIITLHSRPELIEDVVHPGALEARSQITEELGEMGEQLRKQRQRVNELRIKKVEEPEAFYGTEDTDLHNVDVMTDASQFTAFTRYTAAPSTASRTSKRSSRSRRKMERKVGSGRKGTVDEEEYLLKSITKLAGRFATTQNEASNLVQHLLQFTEEHRAEARSLQEEVSKFETELRETLAEIWPATSGDLEDEEPQDSWATRMAEKEKEREGAIKRLTKPDIRGDEWRTKLLDVGMCNCSGKVKYLLLRRLSRVLGIYASQLHGIGILLDLFVTTLAMSTVKQYASRRVVSGEDGRLFPRMNEPSDLNFASPLRQMQRTTECLSTSRRVRRM</sequence>
<keyword evidence="4" id="KW-0963">Cytoplasm</keyword>
<feature type="compositionally biased region" description="Basic residues" evidence="8">
    <location>
        <begin position="1195"/>
        <end position="1207"/>
    </location>
</feature>
<evidence type="ECO:0000256" key="9">
    <source>
        <dbReference type="SAM" id="Phobius"/>
    </source>
</evidence>
<dbReference type="EMBL" id="SEOQ01000815">
    <property type="protein sequence ID" value="TFY56585.1"/>
    <property type="molecule type" value="Genomic_DNA"/>
</dbReference>
<protein>
    <recommendedName>
        <fullName evidence="6">Elongator complex protein 1</fullName>
    </recommendedName>
</protein>
<dbReference type="Pfam" id="PF23925">
    <property type="entry name" value="A-sol_ELP1"/>
    <property type="match status" value="2"/>
</dbReference>
<evidence type="ECO:0000256" key="3">
    <source>
        <dbReference type="ARBA" id="ARBA00006086"/>
    </source>
</evidence>
<evidence type="ECO:0000256" key="6">
    <source>
        <dbReference type="ARBA" id="ARBA00029535"/>
    </source>
</evidence>
<feature type="domain" description="ELP1 alpha-solenoid" evidence="13">
    <location>
        <begin position="754"/>
        <end position="821"/>
    </location>
</feature>
<dbReference type="Pfam" id="PF23797">
    <property type="entry name" value="Beta-prop_ELP1_2nd"/>
    <property type="match status" value="1"/>
</dbReference>
<keyword evidence="9" id="KW-0472">Membrane</keyword>
<evidence type="ECO:0000256" key="8">
    <source>
        <dbReference type="SAM" id="MobiDB-lite"/>
    </source>
</evidence>
<evidence type="ECO:0000256" key="4">
    <source>
        <dbReference type="ARBA" id="ARBA00022490"/>
    </source>
</evidence>
<feature type="domain" description="ELP1 three-helical bundle" evidence="14">
    <location>
        <begin position="1111"/>
        <end position="1281"/>
    </location>
</feature>
<reference evidence="15 16" key="1">
    <citation type="submission" date="2019-02" db="EMBL/GenBank/DDBJ databases">
        <title>Genome sequencing of the rare red list fungi Dentipellis fragilis.</title>
        <authorList>
            <person name="Buettner E."/>
            <person name="Kellner H."/>
        </authorList>
    </citation>
    <scope>NUCLEOTIDE SEQUENCE [LARGE SCALE GENOMIC DNA]</scope>
    <source>
        <strain evidence="15 16">DSM 105465</strain>
    </source>
</reference>
<dbReference type="InterPro" id="IPR006849">
    <property type="entry name" value="Elp1"/>
</dbReference>
<keyword evidence="16" id="KW-1185">Reference proteome</keyword>
<evidence type="ECO:0000256" key="5">
    <source>
        <dbReference type="ARBA" id="ARBA00022694"/>
    </source>
</evidence>
<evidence type="ECO:0000259" key="12">
    <source>
        <dbReference type="Pfam" id="PF23878"/>
    </source>
</evidence>
<evidence type="ECO:0000256" key="7">
    <source>
        <dbReference type="SAM" id="Coils"/>
    </source>
</evidence>
<comment type="pathway">
    <text evidence="2">tRNA modification; 5-methoxycarbonylmethyl-2-thiouridine-tRNA biosynthesis.</text>
</comment>
<keyword evidence="9" id="KW-1133">Transmembrane helix</keyword>
<comment type="subcellular location">
    <subcellularLocation>
        <location evidence="1">Cytoplasm</location>
    </subcellularLocation>
</comment>
<dbReference type="InterPro" id="IPR056169">
    <property type="entry name" value="HB_ELP1"/>
</dbReference>
<evidence type="ECO:0000256" key="1">
    <source>
        <dbReference type="ARBA" id="ARBA00004496"/>
    </source>
</evidence>
<dbReference type="Pfam" id="PF23878">
    <property type="entry name" value="TPR_ELP1"/>
    <property type="match status" value="1"/>
</dbReference>
<feature type="region of interest" description="Disordered" evidence="8">
    <location>
        <begin position="1187"/>
        <end position="1217"/>
    </location>
</feature>
<name>A0A4Y9Y2K4_9AGAM</name>
<dbReference type="InterPro" id="IPR015943">
    <property type="entry name" value="WD40/YVTN_repeat-like_dom_sf"/>
</dbReference>
<feature type="domain" description="ELP1 TPR" evidence="12">
    <location>
        <begin position="939"/>
        <end position="1101"/>
    </location>
</feature>
<evidence type="ECO:0000259" key="10">
    <source>
        <dbReference type="Pfam" id="PF04762"/>
    </source>
</evidence>
<dbReference type="PIRSF" id="PIRSF017233">
    <property type="entry name" value="IKAP"/>
    <property type="match status" value="1"/>
</dbReference>
<dbReference type="UniPathway" id="UPA00988"/>